<name>A0A4R2EB51_9BACT</name>
<sequence>MQKKTANSVRMLKSTSLVLGQNQAKWATSVVLAKSVPSYMEIVGMIDDAAVDADKDILAAAITKNETRDNLEEELFLCCSGLISIANYEKNAELAQAVKHTESSLEKMKDDQLITTGKTVLALAKANAKKLEDYGYMAADITALETLIGQFTAVQATPRSEESTRVAAKMSMNEIIRKAKELLTDQIDHQMELMRRREPEFYNAYQSARKIIDIGVRHEKKEKTLKAEGERQNPEADTE</sequence>
<dbReference type="Proteomes" id="UP000294830">
    <property type="component" value="Unassembled WGS sequence"/>
</dbReference>
<dbReference type="AlphaFoldDB" id="A0A4R2EB51"/>
<comment type="caution">
    <text evidence="1">The sequence shown here is derived from an EMBL/GenBank/DDBJ whole genome shotgun (WGS) entry which is preliminary data.</text>
</comment>
<evidence type="ECO:0000313" key="2">
    <source>
        <dbReference type="Proteomes" id="UP000294830"/>
    </source>
</evidence>
<protein>
    <submittedName>
        <fullName evidence="1">Uncharacterized protein</fullName>
    </submittedName>
</protein>
<dbReference type="RefSeq" id="WP_131839807.1">
    <property type="nucleotide sequence ID" value="NZ_SLWB01000011.1"/>
</dbReference>
<proteinExistence type="predicted"/>
<dbReference type="OrthoDB" id="1325392at2"/>
<organism evidence="1 2">
    <name type="scientific">Acetobacteroides hydrogenigenes</name>
    <dbReference type="NCBI Taxonomy" id="979970"/>
    <lineage>
        <taxon>Bacteria</taxon>
        <taxon>Pseudomonadati</taxon>
        <taxon>Bacteroidota</taxon>
        <taxon>Bacteroidia</taxon>
        <taxon>Bacteroidales</taxon>
        <taxon>Rikenellaceae</taxon>
        <taxon>Acetobacteroides</taxon>
    </lineage>
</organism>
<evidence type="ECO:0000313" key="1">
    <source>
        <dbReference type="EMBL" id="TCN65431.1"/>
    </source>
</evidence>
<reference evidence="1 2" key="1">
    <citation type="submission" date="2019-03" db="EMBL/GenBank/DDBJ databases">
        <title>Genomic Encyclopedia of Archaeal and Bacterial Type Strains, Phase II (KMG-II): from individual species to whole genera.</title>
        <authorList>
            <person name="Goeker M."/>
        </authorList>
    </citation>
    <scope>NUCLEOTIDE SEQUENCE [LARGE SCALE GENOMIC DNA]</scope>
    <source>
        <strain evidence="1 2">RL-C</strain>
    </source>
</reference>
<dbReference type="EMBL" id="SLWB01000011">
    <property type="protein sequence ID" value="TCN65431.1"/>
    <property type="molecule type" value="Genomic_DNA"/>
</dbReference>
<accession>A0A4R2EB51</accession>
<keyword evidence="2" id="KW-1185">Reference proteome</keyword>
<gene>
    <name evidence="1" type="ORF">CLV25_111111</name>
</gene>